<evidence type="ECO:0000256" key="2">
    <source>
        <dbReference type="SAM" id="SignalP"/>
    </source>
</evidence>
<gene>
    <name evidence="3" type="ORF">Vbra_12571</name>
</gene>
<accession>A0A0G4EPU6</accession>
<keyword evidence="4" id="KW-1185">Reference proteome</keyword>
<keyword evidence="2" id="KW-0732">Signal</keyword>
<evidence type="ECO:0008006" key="5">
    <source>
        <dbReference type="Google" id="ProtNLM"/>
    </source>
</evidence>
<evidence type="ECO:0000313" key="3">
    <source>
        <dbReference type="EMBL" id="CEL99461.1"/>
    </source>
</evidence>
<dbReference type="VEuPathDB" id="CryptoDB:Vbra_12571"/>
<dbReference type="AlphaFoldDB" id="A0A0G4EPU6"/>
<evidence type="ECO:0000256" key="1">
    <source>
        <dbReference type="SAM" id="MobiDB-lite"/>
    </source>
</evidence>
<dbReference type="InParanoid" id="A0A0G4EPU6"/>
<dbReference type="EMBL" id="CDMY01000281">
    <property type="protein sequence ID" value="CEL99461.1"/>
    <property type="molecule type" value="Genomic_DNA"/>
</dbReference>
<proteinExistence type="predicted"/>
<dbReference type="Proteomes" id="UP000041254">
    <property type="component" value="Unassembled WGS sequence"/>
</dbReference>
<feature type="region of interest" description="Disordered" evidence="1">
    <location>
        <begin position="235"/>
        <end position="259"/>
    </location>
</feature>
<sequence length="494" mass="53837">MRYARTALILALIWCLLAPPSCAQVSASNRDLLVALVENHWNHVVWGSNVVEVDDLYKQVQETFFCDSCETLTMEWLREQIEKQIVDKGLGGNSTTIDTWRSRGEAFLKNMHNQTGQVWGMTAGAAYVEGQLAINAYSTWEEVCMCCKPCEGCEEVCDCNNCGVLRTETPTIYQPFVGWTVRAANESSPTSSPPVNVSDVLLADPVGNTTSFFSSPEEANGTITADDIIAELPSSANQTPANNTSEIPLGTTQATSGSMSADDLTAELPAGAGGNASAPEVLVFSPGTPPDLLESPVHVYIHNHCRYAVEMIVRYLDTAGTWRDVCDIRSGTGDEQVVHGNFTEEGFAHTVGSQSEAAGSHGIFGPTGFMWGEDFADQNALTRFPLIFYAASTVGKRPAGMLRWWGHAHPTTPEVNNCGSYALLRPFSYIDLDGDVFLHLSCDRYQRRLSGDGDVGVSVRAEMKRAAGPSFSERRKRGLRSLGSRGRTWQHAFP</sequence>
<organism evidence="3 4">
    <name type="scientific">Vitrella brassicaformis (strain CCMP3155)</name>
    <dbReference type="NCBI Taxonomy" id="1169540"/>
    <lineage>
        <taxon>Eukaryota</taxon>
        <taxon>Sar</taxon>
        <taxon>Alveolata</taxon>
        <taxon>Colpodellida</taxon>
        <taxon>Vitrellaceae</taxon>
        <taxon>Vitrella</taxon>
    </lineage>
</organism>
<protein>
    <recommendedName>
        <fullName evidence="5">PPIase cyclophilin-type domain-containing protein</fullName>
    </recommendedName>
</protein>
<feature type="signal peptide" evidence="2">
    <location>
        <begin position="1"/>
        <end position="23"/>
    </location>
</feature>
<name>A0A0G4EPU6_VITBC</name>
<evidence type="ECO:0000313" key="4">
    <source>
        <dbReference type="Proteomes" id="UP000041254"/>
    </source>
</evidence>
<reference evidence="3 4" key="1">
    <citation type="submission" date="2014-11" db="EMBL/GenBank/DDBJ databases">
        <authorList>
            <person name="Zhu J."/>
            <person name="Qi W."/>
            <person name="Song R."/>
        </authorList>
    </citation>
    <scope>NUCLEOTIDE SEQUENCE [LARGE SCALE GENOMIC DNA]</scope>
</reference>
<feature type="chain" id="PRO_5005187429" description="PPIase cyclophilin-type domain-containing protein" evidence="2">
    <location>
        <begin position="24"/>
        <end position="494"/>
    </location>
</feature>